<evidence type="ECO:0000256" key="2">
    <source>
        <dbReference type="ARBA" id="ARBA00022723"/>
    </source>
</evidence>
<feature type="zinc finger region" description="FLZ-type" evidence="4">
    <location>
        <begin position="359"/>
        <end position="403"/>
    </location>
</feature>
<evidence type="ECO:0000256" key="1">
    <source>
        <dbReference type="ARBA" id="ARBA00009374"/>
    </source>
</evidence>
<keyword evidence="2" id="KW-0479">Metal-binding</keyword>
<protein>
    <recommendedName>
        <fullName evidence="6">FLZ-type domain-containing protein</fullName>
    </recommendedName>
</protein>
<feature type="domain" description="FLZ-type" evidence="6">
    <location>
        <begin position="359"/>
        <end position="403"/>
    </location>
</feature>
<evidence type="ECO:0000313" key="8">
    <source>
        <dbReference type="Proteomes" id="UP001341840"/>
    </source>
</evidence>
<gene>
    <name evidence="7" type="ORF">PIB30_073405</name>
</gene>
<dbReference type="InterPro" id="IPR044585">
    <property type="entry name" value="FLZ10/11"/>
</dbReference>
<feature type="region of interest" description="Disordered" evidence="5">
    <location>
        <begin position="401"/>
        <end position="432"/>
    </location>
</feature>
<dbReference type="Pfam" id="PF04570">
    <property type="entry name" value="zf-FLZ"/>
    <property type="match status" value="1"/>
</dbReference>
<dbReference type="PANTHER" id="PTHR46868">
    <property type="entry name" value="FCS-LIKE ZINC FINGER 11"/>
    <property type="match status" value="1"/>
</dbReference>
<comment type="caution">
    <text evidence="7">The sequence shown here is derived from an EMBL/GenBank/DDBJ whole genome shotgun (WGS) entry which is preliminary data.</text>
</comment>
<proteinExistence type="inferred from homology"/>
<dbReference type="PROSITE" id="PS51795">
    <property type="entry name" value="ZF_FLZ"/>
    <property type="match status" value="1"/>
</dbReference>
<organism evidence="7 8">
    <name type="scientific">Stylosanthes scabra</name>
    <dbReference type="NCBI Taxonomy" id="79078"/>
    <lineage>
        <taxon>Eukaryota</taxon>
        <taxon>Viridiplantae</taxon>
        <taxon>Streptophyta</taxon>
        <taxon>Embryophyta</taxon>
        <taxon>Tracheophyta</taxon>
        <taxon>Spermatophyta</taxon>
        <taxon>Magnoliopsida</taxon>
        <taxon>eudicotyledons</taxon>
        <taxon>Gunneridae</taxon>
        <taxon>Pentapetalae</taxon>
        <taxon>rosids</taxon>
        <taxon>fabids</taxon>
        <taxon>Fabales</taxon>
        <taxon>Fabaceae</taxon>
        <taxon>Papilionoideae</taxon>
        <taxon>50 kb inversion clade</taxon>
        <taxon>dalbergioids sensu lato</taxon>
        <taxon>Dalbergieae</taxon>
        <taxon>Pterocarpus clade</taxon>
        <taxon>Stylosanthes</taxon>
    </lineage>
</organism>
<feature type="region of interest" description="Disordered" evidence="5">
    <location>
        <begin position="1"/>
        <end position="21"/>
    </location>
</feature>
<comment type="similarity">
    <text evidence="1">Belongs to the FLZ family.</text>
</comment>
<evidence type="ECO:0000259" key="6">
    <source>
        <dbReference type="PROSITE" id="PS51795"/>
    </source>
</evidence>
<evidence type="ECO:0000256" key="5">
    <source>
        <dbReference type="SAM" id="MobiDB-lite"/>
    </source>
</evidence>
<dbReference type="Proteomes" id="UP001341840">
    <property type="component" value="Unassembled WGS sequence"/>
</dbReference>
<sequence length="432" mass="48217">MLRKRSRSQQKDQNQMDSSNYSDHYSHQFLALGQNKTQQNHSIFNNIPCLFVGFGPKGLLDADSVRSPTSPLDSRVLSNLGNHVHVRNPKSSSSSCNQRSWDCCKVGLSLIDSLEDCSKFNGKILRCCECKNISVTPKDSSNCEKSYLGCSNFDSSSKSLPKDFCKAHPPKIGSILQKGDSDSSVLFEIGDSGLDHEIFGKTRSCSLDSCSPLKTLCSGSAYSSNADPNKDDFAWKDVVMKNTTTTQTQNQLSSPPHFIGGSKNYSKNTLFMCSCSNEFMKSLSADEIENSEDYTCVISHGPKPKTTHIFCDCILETHHDSSNNNEFKNHLKNEEMEKEKKGVVASLLPQTPIHYPSSEFLSFCHHCNKKLEEGKDIYMYRGERAFCSLTCRALEIMNDEELEEQESDTPSKKTPNQELGEKLFETGILTST</sequence>
<keyword evidence="3" id="KW-0863">Zinc-finger</keyword>
<feature type="compositionally biased region" description="Polar residues" evidence="5">
    <location>
        <begin position="11"/>
        <end position="21"/>
    </location>
</feature>
<dbReference type="EMBL" id="JASCZI010151925">
    <property type="protein sequence ID" value="MED6174916.1"/>
    <property type="molecule type" value="Genomic_DNA"/>
</dbReference>
<keyword evidence="3" id="KW-0862">Zinc</keyword>
<evidence type="ECO:0000313" key="7">
    <source>
        <dbReference type="EMBL" id="MED6174916.1"/>
    </source>
</evidence>
<accession>A0ABU6VMU7</accession>
<evidence type="ECO:0000256" key="4">
    <source>
        <dbReference type="PROSITE-ProRule" id="PRU01131"/>
    </source>
</evidence>
<dbReference type="PANTHER" id="PTHR46868:SF7">
    <property type="entry name" value="DUF581 FAMILY PROTEIN"/>
    <property type="match status" value="1"/>
</dbReference>
<evidence type="ECO:0000256" key="3">
    <source>
        <dbReference type="ARBA" id="ARBA00022771"/>
    </source>
</evidence>
<keyword evidence="8" id="KW-1185">Reference proteome</keyword>
<name>A0ABU6VMU7_9FABA</name>
<dbReference type="InterPro" id="IPR007650">
    <property type="entry name" value="Zf-FLZ_dom"/>
</dbReference>
<reference evidence="7 8" key="1">
    <citation type="journal article" date="2023" name="Plants (Basel)">
        <title>Bridging the Gap: Combining Genomics and Transcriptomics Approaches to Understand Stylosanthes scabra, an Orphan Legume from the Brazilian Caatinga.</title>
        <authorList>
            <person name="Ferreira-Neto J.R.C."/>
            <person name="da Silva M.D."/>
            <person name="Binneck E."/>
            <person name="de Melo N.F."/>
            <person name="da Silva R.H."/>
            <person name="de Melo A.L.T.M."/>
            <person name="Pandolfi V."/>
            <person name="Bustamante F.O."/>
            <person name="Brasileiro-Vidal A.C."/>
            <person name="Benko-Iseppon A.M."/>
        </authorList>
    </citation>
    <scope>NUCLEOTIDE SEQUENCE [LARGE SCALE GENOMIC DNA]</scope>
    <source>
        <tissue evidence="7">Leaves</tissue>
    </source>
</reference>